<name>A0A1G2BHR7_9BACT</name>
<comment type="caution">
    <text evidence="2">The sequence shown here is derived from an EMBL/GenBank/DDBJ whole genome shotgun (WGS) entry which is preliminary data.</text>
</comment>
<reference evidence="2 3" key="1">
    <citation type="journal article" date="2016" name="Nat. Commun.">
        <title>Thousands of microbial genomes shed light on interconnected biogeochemical processes in an aquifer system.</title>
        <authorList>
            <person name="Anantharaman K."/>
            <person name="Brown C.T."/>
            <person name="Hug L.A."/>
            <person name="Sharon I."/>
            <person name="Castelle C.J."/>
            <person name="Probst A.J."/>
            <person name="Thomas B.C."/>
            <person name="Singh A."/>
            <person name="Wilkins M.J."/>
            <person name="Karaoz U."/>
            <person name="Brodie E.L."/>
            <person name="Williams K.H."/>
            <person name="Hubbard S.S."/>
            <person name="Banfield J.F."/>
        </authorList>
    </citation>
    <scope>NUCLEOTIDE SEQUENCE [LARGE SCALE GENOMIC DNA]</scope>
</reference>
<organism evidence="2 3">
    <name type="scientific">Candidatus Komeilibacteria bacterium RIFCSPHIGHO2_01_FULL_52_14</name>
    <dbReference type="NCBI Taxonomy" id="1798549"/>
    <lineage>
        <taxon>Bacteria</taxon>
        <taxon>Candidatus Komeiliibacteriota</taxon>
    </lineage>
</organism>
<evidence type="ECO:0000256" key="1">
    <source>
        <dbReference type="SAM" id="Phobius"/>
    </source>
</evidence>
<gene>
    <name evidence="2" type="ORF">A2677_02425</name>
</gene>
<evidence type="ECO:0000313" key="3">
    <source>
        <dbReference type="Proteomes" id="UP000177817"/>
    </source>
</evidence>
<feature type="transmembrane region" description="Helical" evidence="1">
    <location>
        <begin position="59"/>
        <end position="77"/>
    </location>
</feature>
<accession>A0A1G2BHR7</accession>
<evidence type="ECO:0000313" key="2">
    <source>
        <dbReference type="EMBL" id="OGY88768.1"/>
    </source>
</evidence>
<dbReference type="AlphaFoldDB" id="A0A1G2BHR7"/>
<protein>
    <submittedName>
        <fullName evidence="2">Uncharacterized protein</fullName>
    </submittedName>
</protein>
<sequence>MLIAQAPYETSTNETLDEAAALFDTFSQITSEAQSGTTTVILNPQAPVQAMNFTYREPAVFVLLLFFIGSIIALLLIRKGLKRAVHAGITSRGEPSFDRDVGPPVKEAAAPARTALVQPGKLVKIKVRKIRKKPHYAS</sequence>
<dbReference type="Proteomes" id="UP000177817">
    <property type="component" value="Unassembled WGS sequence"/>
</dbReference>
<proteinExistence type="predicted"/>
<keyword evidence="1" id="KW-0812">Transmembrane</keyword>
<keyword evidence="1" id="KW-0472">Membrane</keyword>
<keyword evidence="1" id="KW-1133">Transmembrane helix</keyword>
<dbReference type="EMBL" id="MHKK01000055">
    <property type="protein sequence ID" value="OGY88768.1"/>
    <property type="molecule type" value="Genomic_DNA"/>
</dbReference>